<dbReference type="SUPFAM" id="SSF52540">
    <property type="entry name" value="P-loop containing nucleoside triphosphate hydrolases"/>
    <property type="match status" value="1"/>
</dbReference>
<dbReference type="AlphaFoldDB" id="A0A4R9C027"/>
<dbReference type="InterPro" id="IPR011994">
    <property type="entry name" value="Cytidylate_kinase_dom"/>
</dbReference>
<evidence type="ECO:0000256" key="8">
    <source>
        <dbReference type="HAMAP-Rule" id="MF_00238"/>
    </source>
</evidence>
<dbReference type="CDD" id="cd02020">
    <property type="entry name" value="CMPK"/>
    <property type="match status" value="1"/>
</dbReference>
<keyword evidence="5 8" id="KW-0067">ATP-binding</keyword>
<dbReference type="GO" id="GO:0015949">
    <property type="term" value="P:nucleobase-containing small molecule interconversion"/>
    <property type="evidence" value="ECO:0007669"/>
    <property type="project" value="TreeGrafter"/>
</dbReference>
<dbReference type="PANTHER" id="PTHR21299">
    <property type="entry name" value="CYTIDYLATE KINASE/PANTOATE-BETA-ALANINE LIGASE"/>
    <property type="match status" value="1"/>
</dbReference>
<dbReference type="GO" id="GO:0006220">
    <property type="term" value="P:pyrimidine nucleotide metabolic process"/>
    <property type="evidence" value="ECO:0007669"/>
    <property type="project" value="UniProtKB-UniRule"/>
</dbReference>
<evidence type="ECO:0000256" key="1">
    <source>
        <dbReference type="ARBA" id="ARBA00009427"/>
    </source>
</evidence>
<evidence type="ECO:0000256" key="5">
    <source>
        <dbReference type="ARBA" id="ARBA00022840"/>
    </source>
</evidence>
<keyword evidence="3 8" id="KW-0547">Nucleotide-binding</keyword>
<organism evidence="10 11">
    <name type="scientific">Helcococcus ovis</name>
    <dbReference type="NCBI Taxonomy" id="72026"/>
    <lineage>
        <taxon>Bacteria</taxon>
        <taxon>Bacillati</taxon>
        <taxon>Bacillota</taxon>
        <taxon>Tissierellia</taxon>
        <taxon>Tissierellales</taxon>
        <taxon>Peptoniphilaceae</taxon>
        <taxon>Helcococcus</taxon>
    </lineage>
</organism>
<evidence type="ECO:0000256" key="6">
    <source>
        <dbReference type="ARBA" id="ARBA00047615"/>
    </source>
</evidence>
<keyword evidence="4 8" id="KW-0418">Kinase</keyword>
<dbReference type="InterPro" id="IPR027417">
    <property type="entry name" value="P-loop_NTPase"/>
</dbReference>
<dbReference type="Proteomes" id="UP000297454">
    <property type="component" value="Unassembled WGS sequence"/>
</dbReference>
<dbReference type="OrthoDB" id="9807434at2"/>
<evidence type="ECO:0000256" key="2">
    <source>
        <dbReference type="ARBA" id="ARBA00022679"/>
    </source>
</evidence>
<dbReference type="PANTHER" id="PTHR21299:SF2">
    <property type="entry name" value="CYTIDYLATE KINASE"/>
    <property type="match status" value="1"/>
</dbReference>
<comment type="caution">
    <text evidence="10">The sequence shown here is derived from an EMBL/GenBank/DDBJ whole genome shotgun (WGS) entry which is preliminary data.</text>
</comment>
<evidence type="ECO:0000256" key="4">
    <source>
        <dbReference type="ARBA" id="ARBA00022777"/>
    </source>
</evidence>
<dbReference type="GO" id="GO:0005524">
    <property type="term" value="F:ATP binding"/>
    <property type="evidence" value="ECO:0007669"/>
    <property type="project" value="UniProtKB-UniRule"/>
</dbReference>
<keyword evidence="8" id="KW-0963">Cytoplasm</keyword>
<dbReference type="GO" id="GO:0036431">
    <property type="term" value="F:dCMP kinase activity"/>
    <property type="evidence" value="ECO:0007669"/>
    <property type="project" value="InterPro"/>
</dbReference>
<dbReference type="Gene3D" id="3.40.50.300">
    <property type="entry name" value="P-loop containing nucleotide triphosphate hydrolases"/>
    <property type="match status" value="1"/>
</dbReference>
<protein>
    <recommendedName>
        <fullName evidence="8">Cytidylate kinase</fullName>
        <shortName evidence="8">CK</shortName>
        <ecNumber evidence="8">2.7.4.25</ecNumber>
    </recommendedName>
    <alternativeName>
        <fullName evidence="8">Cytidine monophosphate kinase</fullName>
        <shortName evidence="8">CMP kinase</shortName>
    </alternativeName>
</protein>
<name>A0A4R9C027_9FIRM</name>
<dbReference type="Pfam" id="PF02224">
    <property type="entry name" value="Cytidylate_kin"/>
    <property type="match status" value="1"/>
</dbReference>
<keyword evidence="11" id="KW-1185">Reference proteome</keyword>
<evidence type="ECO:0000259" key="9">
    <source>
        <dbReference type="Pfam" id="PF02224"/>
    </source>
</evidence>
<feature type="binding site" evidence="8">
    <location>
        <begin position="9"/>
        <end position="17"/>
    </location>
    <ligand>
        <name>ATP</name>
        <dbReference type="ChEBI" id="CHEBI:30616"/>
    </ligand>
</feature>
<comment type="catalytic activity">
    <reaction evidence="6 8">
        <text>dCMP + ATP = dCDP + ADP</text>
        <dbReference type="Rhea" id="RHEA:25094"/>
        <dbReference type="ChEBI" id="CHEBI:30616"/>
        <dbReference type="ChEBI" id="CHEBI:57566"/>
        <dbReference type="ChEBI" id="CHEBI:58593"/>
        <dbReference type="ChEBI" id="CHEBI:456216"/>
        <dbReference type="EC" id="2.7.4.25"/>
    </reaction>
</comment>
<proteinExistence type="inferred from homology"/>
<feature type="domain" description="Cytidylate kinase" evidence="9">
    <location>
        <begin position="5"/>
        <end position="213"/>
    </location>
</feature>
<evidence type="ECO:0000256" key="3">
    <source>
        <dbReference type="ARBA" id="ARBA00022741"/>
    </source>
</evidence>
<keyword evidence="2 8" id="KW-0808">Transferase</keyword>
<evidence type="ECO:0000313" key="10">
    <source>
        <dbReference type="EMBL" id="TFF64924.1"/>
    </source>
</evidence>
<dbReference type="HAMAP" id="MF_00238">
    <property type="entry name" value="Cytidyl_kinase_type1"/>
    <property type="match status" value="1"/>
</dbReference>
<dbReference type="GO" id="GO:0005829">
    <property type="term" value="C:cytosol"/>
    <property type="evidence" value="ECO:0007669"/>
    <property type="project" value="TreeGrafter"/>
</dbReference>
<dbReference type="NCBIfam" id="TIGR00017">
    <property type="entry name" value="cmk"/>
    <property type="match status" value="1"/>
</dbReference>
<dbReference type="EC" id="2.7.4.25" evidence="8"/>
<comment type="catalytic activity">
    <reaction evidence="7 8">
        <text>CMP + ATP = CDP + ADP</text>
        <dbReference type="Rhea" id="RHEA:11600"/>
        <dbReference type="ChEBI" id="CHEBI:30616"/>
        <dbReference type="ChEBI" id="CHEBI:58069"/>
        <dbReference type="ChEBI" id="CHEBI:60377"/>
        <dbReference type="ChEBI" id="CHEBI:456216"/>
        <dbReference type="EC" id="2.7.4.25"/>
    </reaction>
</comment>
<accession>A0A4R9C027</accession>
<dbReference type="GeneID" id="97030896"/>
<dbReference type="EMBL" id="SCFR01000027">
    <property type="protein sequence ID" value="TFF64924.1"/>
    <property type="molecule type" value="Genomic_DNA"/>
</dbReference>
<evidence type="ECO:0000256" key="7">
    <source>
        <dbReference type="ARBA" id="ARBA00048478"/>
    </source>
</evidence>
<dbReference type="InterPro" id="IPR003136">
    <property type="entry name" value="Cytidylate_kin"/>
</dbReference>
<sequence length="218" mass="24791">MYKSIAIDGPAGAGKSSISKLLAKKINFHYLDTGAMYRACTYFYLLNNIDVNDEKSINENIDKINLTIENGVFYLNGKDITKEIRSDEVTKNVSLISSYKKIRENLVDMQRNIAKQNNIILDGRDIGSHVLKDASIKFYLTADAEVRANRRLNDDAVSSNLTFEEILEDIKRRDYFDSHREITPLVKADDAILIDSSNLSIDQVIDLMIKHLEKNNVI</sequence>
<dbReference type="RefSeq" id="WP_134710662.1">
    <property type="nucleotide sequence ID" value="NZ_CP119081.1"/>
</dbReference>
<comment type="subcellular location">
    <subcellularLocation>
        <location evidence="8">Cytoplasm</location>
    </subcellularLocation>
</comment>
<reference evidence="10 11" key="1">
    <citation type="submission" date="2019-01" db="EMBL/GenBank/DDBJ databases">
        <title>Draft Genome Sequences of Helcococcus ovis Strains Isolated from the Uterus and Vagina of Dairy Cows with Metritis.</title>
        <authorList>
            <person name="Cunha F."/>
            <person name="Jeon S.J."/>
            <person name="Kutzer P."/>
            <person name="Galvao K.N."/>
        </authorList>
    </citation>
    <scope>NUCLEOTIDE SEQUENCE [LARGE SCALE GENOMIC DNA]</scope>
    <source>
        <strain evidence="10 11">KG-37</strain>
    </source>
</reference>
<gene>
    <name evidence="8" type="primary">cmk</name>
    <name evidence="10" type="ORF">EQF91_06965</name>
</gene>
<comment type="similarity">
    <text evidence="1 8">Belongs to the cytidylate kinase family. Type 1 subfamily.</text>
</comment>
<evidence type="ECO:0000313" key="11">
    <source>
        <dbReference type="Proteomes" id="UP000297454"/>
    </source>
</evidence>